<gene>
    <name evidence="1" type="ORF">J4035_09455</name>
</gene>
<dbReference type="RefSeq" id="WP_208289471.1">
    <property type="nucleotide sequence ID" value="NZ_CP074404.1"/>
</dbReference>
<evidence type="ECO:0000313" key="2">
    <source>
        <dbReference type="Proteomes" id="UP000678317"/>
    </source>
</evidence>
<reference evidence="1 2" key="1">
    <citation type="submission" date="2021-03" db="EMBL/GenBank/DDBJ databases">
        <title>novel species in genus Cellulomonas.</title>
        <authorList>
            <person name="Zhang G."/>
        </authorList>
    </citation>
    <scope>NUCLEOTIDE SEQUENCE [LARGE SCALE GENOMIC DNA]</scope>
    <source>
        <strain evidence="2">zg-ZUI188</strain>
    </source>
</reference>
<comment type="caution">
    <text evidence="1">The sequence shown here is derived from an EMBL/GenBank/DDBJ whole genome shotgun (WGS) entry which is preliminary data.</text>
</comment>
<evidence type="ECO:0000313" key="1">
    <source>
        <dbReference type="EMBL" id="MBO3084866.1"/>
    </source>
</evidence>
<evidence type="ECO:0008006" key="3">
    <source>
        <dbReference type="Google" id="ProtNLM"/>
    </source>
</evidence>
<keyword evidence="2" id="KW-1185">Reference proteome</keyword>
<dbReference type="Proteomes" id="UP000678317">
    <property type="component" value="Unassembled WGS sequence"/>
</dbReference>
<organism evidence="1 2">
    <name type="scientific">Cellulomonas fengjieae</name>
    <dbReference type="NCBI Taxonomy" id="2819978"/>
    <lineage>
        <taxon>Bacteria</taxon>
        <taxon>Bacillati</taxon>
        <taxon>Actinomycetota</taxon>
        <taxon>Actinomycetes</taxon>
        <taxon>Micrococcales</taxon>
        <taxon>Cellulomonadaceae</taxon>
        <taxon>Cellulomonas</taxon>
    </lineage>
</organism>
<proteinExistence type="predicted"/>
<protein>
    <recommendedName>
        <fullName evidence="3">Type IV secretion protein Rhs</fullName>
    </recommendedName>
</protein>
<dbReference type="EMBL" id="JAGFBM010000003">
    <property type="protein sequence ID" value="MBO3084866.1"/>
    <property type="molecule type" value="Genomic_DNA"/>
</dbReference>
<name>A0ABS3SGI2_9CELL</name>
<sequence>MNGIVLWHKVVISAAGAGGGALGALASAFGFGLPLTISNSVYGLGLVLDADVTITAREGATATTFAVTVYDLPSKDTEILRSANHDGALHVAISLGYLDDPRIVFGNHPVLRGRIVDIDATIGEDGRAKVVLRGQEETGYLLLHTRAAGTLRGSGDLDAVVRRLLSSVTAPAGGLRLADGSSLGASTRDFTVRSGSVLSALSQLTELAGKALVVGDGVVAIGAAVGRDRAPVEIADNIVQLGSAQTDRPAAGAAASAPASPADRAVTDGHTVTVLGHPGLRVGQSIVSKAPGASGTLRISALTTTYSVKSGYVCELVLADVTGGARAPAATPATRVVDEFNRAMLAARQDNPAVDVGQVTAYVAGDGAAQGDKHRVTMHYAQTPARGVTAPSTDSPVSTEDELVKKPVASVFAFDKVGLVTPVYPGMRALLAHNRSLTNDAVVAGWLWPTEPAAAPPPNQAGDWWLALPTELGSDGRPTGKGVNDLVDARGARVLQARALHVLVGASALPAVGTRPTVPADDTITIEHASGTRITIDAQGAVSVTTDHKKLTFGNGQVSLSIDGSSVEVA</sequence>
<accession>A0ABS3SGI2</accession>